<evidence type="ECO:0000256" key="3">
    <source>
        <dbReference type="ARBA" id="ARBA00022692"/>
    </source>
</evidence>
<evidence type="ECO:0000256" key="4">
    <source>
        <dbReference type="ARBA" id="ARBA00022989"/>
    </source>
</evidence>
<evidence type="ECO:0000256" key="2">
    <source>
        <dbReference type="ARBA" id="ARBA00022448"/>
    </source>
</evidence>
<keyword evidence="8" id="KW-1185">Reference proteome</keyword>
<dbReference type="eggNOG" id="KOG2533">
    <property type="taxonomic scope" value="Eukaryota"/>
</dbReference>
<reference evidence="8" key="1">
    <citation type="journal article" date="2011" name="Nat. Commun.">
        <title>Effector diversification within compartments of the Leptosphaeria maculans genome affected by Repeat-Induced Point mutations.</title>
        <authorList>
            <person name="Rouxel T."/>
            <person name="Grandaubert J."/>
            <person name="Hane J.K."/>
            <person name="Hoede C."/>
            <person name="van de Wouw A.P."/>
            <person name="Couloux A."/>
            <person name="Dominguez V."/>
            <person name="Anthouard V."/>
            <person name="Bally P."/>
            <person name="Bourras S."/>
            <person name="Cozijnsen A.J."/>
            <person name="Ciuffetti L.M."/>
            <person name="Degrave A."/>
            <person name="Dilmaghani A."/>
            <person name="Duret L."/>
            <person name="Fudal I."/>
            <person name="Goodwin S.B."/>
            <person name="Gout L."/>
            <person name="Glaser N."/>
            <person name="Linglin J."/>
            <person name="Kema G.H.J."/>
            <person name="Lapalu N."/>
            <person name="Lawrence C.B."/>
            <person name="May K."/>
            <person name="Meyer M."/>
            <person name="Ollivier B."/>
            <person name="Poulain J."/>
            <person name="Schoch C.L."/>
            <person name="Simon A."/>
            <person name="Spatafora J.W."/>
            <person name="Stachowiak A."/>
            <person name="Turgeon B.G."/>
            <person name="Tyler B.M."/>
            <person name="Vincent D."/>
            <person name="Weissenbach J."/>
            <person name="Amselem J."/>
            <person name="Quesneville H."/>
            <person name="Oliver R.P."/>
            <person name="Wincker P."/>
            <person name="Balesdent M.-H."/>
            <person name="Howlett B.J."/>
        </authorList>
    </citation>
    <scope>NUCLEOTIDE SEQUENCE [LARGE SCALE GENOMIC DNA]</scope>
    <source>
        <strain evidence="8">JN3 / isolate v23.1.3 / race Av1-4-5-6-7-8</strain>
    </source>
</reference>
<keyword evidence="4 6" id="KW-1133">Transmembrane helix</keyword>
<name>E4ZJ49_LEPMJ</name>
<feature type="transmembrane region" description="Helical" evidence="6">
    <location>
        <begin position="164"/>
        <end position="181"/>
    </location>
</feature>
<organism evidence="8">
    <name type="scientific">Leptosphaeria maculans (strain JN3 / isolate v23.1.3 / race Av1-4-5-6-7-8)</name>
    <name type="common">Blackleg fungus</name>
    <name type="synonym">Phoma lingam</name>
    <dbReference type="NCBI Taxonomy" id="985895"/>
    <lineage>
        <taxon>Eukaryota</taxon>
        <taxon>Fungi</taxon>
        <taxon>Dikarya</taxon>
        <taxon>Ascomycota</taxon>
        <taxon>Pezizomycotina</taxon>
        <taxon>Dothideomycetes</taxon>
        <taxon>Pleosporomycetidae</taxon>
        <taxon>Pleosporales</taxon>
        <taxon>Pleosporineae</taxon>
        <taxon>Leptosphaeriaceae</taxon>
        <taxon>Plenodomus</taxon>
        <taxon>Plenodomus lingam/Leptosphaeria maculans species complex</taxon>
    </lineage>
</organism>
<dbReference type="InterPro" id="IPR036259">
    <property type="entry name" value="MFS_trans_sf"/>
</dbReference>
<dbReference type="AlphaFoldDB" id="E4ZJ49"/>
<evidence type="ECO:0000256" key="5">
    <source>
        <dbReference type="ARBA" id="ARBA00023136"/>
    </source>
</evidence>
<keyword evidence="3 6" id="KW-0812">Transmembrane</keyword>
<comment type="subcellular location">
    <subcellularLocation>
        <location evidence="1">Membrane</location>
        <topology evidence="1">Multi-pass membrane protein</topology>
    </subcellularLocation>
</comment>
<dbReference type="GO" id="GO:0022857">
    <property type="term" value="F:transmembrane transporter activity"/>
    <property type="evidence" value="ECO:0007669"/>
    <property type="project" value="TreeGrafter"/>
</dbReference>
<evidence type="ECO:0000313" key="7">
    <source>
        <dbReference type="EMBL" id="CBX91480.1"/>
    </source>
</evidence>
<evidence type="ECO:0008006" key="9">
    <source>
        <dbReference type="Google" id="ProtNLM"/>
    </source>
</evidence>
<protein>
    <recommendedName>
        <fullName evidence="9">Major facilitator superfamily (MFS) profile domain-containing protein</fullName>
    </recommendedName>
</protein>
<dbReference type="OMA" id="MGFANTQ"/>
<evidence type="ECO:0000313" key="8">
    <source>
        <dbReference type="Proteomes" id="UP000002668"/>
    </source>
</evidence>
<dbReference type="VEuPathDB" id="FungiDB:LEMA_P069880.1"/>
<feature type="transmembrane region" description="Helical" evidence="6">
    <location>
        <begin position="233"/>
        <end position="253"/>
    </location>
</feature>
<dbReference type="GO" id="GO:0016020">
    <property type="term" value="C:membrane"/>
    <property type="evidence" value="ECO:0007669"/>
    <property type="project" value="UniProtKB-SubCell"/>
</dbReference>
<dbReference type="PANTHER" id="PTHR43791">
    <property type="entry name" value="PERMEASE-RELATED"/>
    <property type="match status" value="1"/>
</dbReference>
<dbReference type="HOGENOM" id="CLU_001265_0_3_1"/>
<feature type="transmembrane region" description="Helical" evidence="6">
    <location>
        <begin position="136"/>
        <end position="155"/>
    </location>
</feature>
<dbReference type="Gene3D" id="1.20.1250.20">
    <property type="entry name" value="MFS general substrate transporter like domains"/>
    <property type="match status" value="1"/>
</dbReference>
<accession>E4ZJ49</accession>
<dbReference type="PANTHER" id="PTHR43791:SF54">
    <property type="entry name" value="MAJOR FACILITATOR SUPERFAMILY (MFS) PROFILE DOMAIN-CONTAINING PROTEIN-RELATED"/>
    <property type="match status" value="1"/>
</dbReference>
<dbReference type="EMBL" id="FP929072">
    <property type="protein sequence ID" value="CBX91480.1"/>
    <property type="molecule type" value="Genomic_DNA"/>
</dbReference>
<dbReference type="SUPFAM" id="SSF103473">
    <property type="entry name" value="MFS general substrate transporter"/>
    <property type="match status" value="1"/>
</dbReference>
<dbReference type="STRING" id="985895.E4ZJ49"/>
<dbReference type="InParanoid" id="E4ZJ49"/>
<proteinExistence type="predicted"/>
<feature type="transmembrane region" description="Helical" evidence="6">
    <location>
        <begin position="201"/>
        <end position="221"/>
    </location>
</feature>
<keyword evidence="2" id="KW-0813">Transport</keyword>
<dbReference type="Proteomes" id="UP000002668">
    <property type="component" value="Genome"/>
</dbReference>
<gene>
    <name evidence="7" type="ORF">LEMA_P069880.1</name>
</gene>
<dbReference type="OrthoDB" id="2962993at2759"/>
<evidence type="ECO:0000256" key="1">
    <source>
        <dbReference type="ARBA" id="ARBA00004141"/>
    </source>
</evidence>
<sequence length="254" mass="27734">MLRQRMLKYSGCCGCGFAVFWILPDTPELAIGRLLTHDEARFLRLSHNLARGVTTNQPVNPNGKKRSAQWSFFVQVIKDWQIYLLAIVITSNSVPNYGLNGFLDNTGSTDDCCTLPLRAISALISALYADRLTWRMPFLVSSQSLIIIAYSTLFVKAEAIKQHVALCYCAVYIACIGLYPITPGSSAWTINNLAGAEKRAMGIATMISIGNLGGVAGNFIFQQRESPKYPTGLGTSLAIAAAGMLAAFTLEYLY</sequence>
<keyword evidence="5 6" id="KW-0472">Membrane</keyword>
<evidence type="ECO:0000256" key="6">
    <source>
        <dbReference type="SAM" id="Phobius"/>
    </source>
</evidence>